<evidence type="ECO:0000256" key="1">
    <source>
        <dbReference type="SAM" id="MobiDB-lite"/>
    </source>
</evidence>
<dbReference type="EMBL" id="BGZK01000001">
    <property type="protein sequence ID" value="GBO98819.1"/>
    <property type="molecule type" value="Genomic_DNA"/>
</dbReference>
<feature type="compositionally biased region" description="Basic and acidic residues" evidence="1">
    <location>
        <begin position="64"/>
        <end position="77"/>
    </location>
</feature>
<organism evidence="2 3">
    <name type="scientific">Eumeta variegata</name>
    <name type="common">Bagworm moth</name>
    <name type="synonym">Eumeta japonica</name>
    <dbReference type="NCBI Taxonomy" id="151549"/>
    <lineage>
        <taxon>Eukaryota</taxon>
        <taxon>Metazoa</taxon>
        <taxon>Ecdysozoa</taxon>
        <taxon>Arthropoda</taxon>
        <taxon>Hexapoda</taxon>
        <taxon>Insecta</taxon>
        <taxon>Pterygota</taxon>
        <taxon>Neoptera</taxon>
        <taxon>Endopterygota</taxon>
        <taxon>Lepidoptera</taxon>
        <taxon>Glossata</taxon>
        <taxon>Ditrysia</taxon>
        <taxon>Tineoidea</taxon>
        <taxon>Psychidae</taxon>
        <taxon>Oiketicinae</taxon>
        <taxon>Eumeta</taxon>
    </lineage>
</organism>
<dbReference type="Proteomes" id="UP000299102">
    <property type="component" value="Unassembled WGS sequence"/>
</dbReference>
<feature type="region of interest" description="Disordered" evidence="1">
    <location>
        <begin position="1"/>
        <end position="107"/>
    </location>
</feature>
<reference evidence="2 3" key="1">
    <citation type="journal article" date="2019" name="Commun. Biol.">
        <title>The bagworm genome reveals a unique fibroin gene that provides high tensile strength.</title>
        <authorList>
            <person name="Kono N."/>
            <person name="Nakamura H."/>
            <person name="Ohtoshi R."/>
            <person name="Tomita M."/>
            <person name="Numata K."/>
            <person name="Arakawa K."/>
        </authorList>
    </citation>
    <scope>NUCLEOTIDE SEQUENCE [LARGE SCALE GENOMIC DNA]</scope>
</reference>
<protein>
    <submittedName>
        <fullName evidence="2">Uncharacterized protein</fullName>
    </submittedName>
</protein>
<comment type="caution">
    <text evidence="2">The sequence shown here is derived from an EMBL/GenBank/DDBJ whole genome shotgun (WGS) entry which is preliminary data.</text>
</comment>
<feature type="compositionally biased region" description="Pro residues" evidence="1">
    <location>
        <begin position="1"/>
        <end position="11"/>
    </location>
</feature>
<feature type="compositionally biased region" description="Basic residues" evidence="1">
    <location>
        <begin position="30"/>
        <end position="60"/>
    </location>
</feature>
<accession>A0A4C1SCK5</accession>
<keyword evidence="3" id="KW-1185">Reference proteome</keyword>
<gene>
    <name evidence="2" type="ORF">EVAR_281_1</name>
</gene>
<name>A0A4C1SCK5_EUMVA</name>
<evidence type="ECO:0000313" key="2">
    <source>
        <dbReference type="EMBL" id="GBO98819.1"/>
    </source>
</evidence>
<dbReference type="AlphaFoldDB" id="A0A4C1SCK5"/>
<proteinExistence type="predicted"/>
<feature type="compositionally biased region" description="Low complexity" evidence="1">
    <location>
        <begin position="79"/>
        <end position="101"/>
    </location>
</feature>
<sequence length="154" mass="17313">MSARPPPPPARFPRRVARPAPGPRPARAPPGRRCRSHFRQHTFRRPGRRRRHANSYRAARRATLARDEPDEGRELSFELRNLNSNRRNNGGGRARSAGSRGAPRDVRLNKRTGFNFGTQIEAGARIAVRPSATALRPRAGRRGYPRIVTRCRGG</sequence>
<evidence type="ECO:0000313" key="3">
    <source>
        <dbReference type="Proteomes" id="UP000299102"/>
    </source>
</evidence>